<dbReference type="GO" id="GO:0004601">
    <property type="term" value="F:peroxidase activity"/>
    <property type="evidence" value="ECO:0007669"/>
    <property type="project" value="UniProtKB-KW"/>
</dbReference>
<protein>
    <submittedName>
        <fullName evidence="1">Alkylhydroperoxidase family enzyme</fullName>
    </submittedName>
</protein>
<dbReference type="Gene3D" id="1.20.1290.10">
    <property type="entry name" value="AhpD-like"/>
    <property type="match status" value="1"/>
</dbReference>
<dbReference type="PANTHER" id="PTHR35446">
    <property type="entry name" value="SI:CH211-175M2.5"/>
    <property type="match status" value="1"/>
</dbReference>
<reference evidence="1 2" key="1">
    <citation type="submission" date="2019-03" db="EMBL/GenBank/DDBJ databases">
        <title>Genomic Encyclopedia of Type Strains, Phase IV (KMG-IV): sequencing the most valuable type-strain genomes for metagenomic binning, comparative biology and taxonomic classification.</title>
        <authorList>
            <person name="Goeker M."/>
        </authorList>
    </citation>
    <scope>NUCLEOTIDE SEQUENCE [LARGE SCALE GENOMIC DNA]</scope>
    <source>
        <strain evidence="1 2">DSM 28679</strain>
    </source>
</reference>
<accession>A0A4R6U0G2</accession>
<keyword evidence="2" id="KW-1185">Reference proteome</keyword>
<dbReference type="InterPro" id="IPR029032">
    <property type="entry name" value="AhpD-like"/>
</dbReference>
<dbReference type="AlphaFoldDB" id="A0A4R6U0G2"/>
<dbReference type="Proteomes" id="UP000294575">
    <property type="component" value="Unassembled WGS sequence"/>
</dbReference>
<dbReference type="RefSeq" id="WP_240622537.1">
    <property type="nucleotide sequence ID" value="NZ_LNJZ01000009.1"/>
</dbReference>
<dbReference type="PANTHER" id="PTHR35446:SF3">
    <property type="entry name" value="CMD DOMAIN-CONTAINING PROTEIN"/>
    <property type="match status" value="1"/>
</dbReference>
<gene>
    <name evidence="1" type="ORF">DFQ45_102113</name>
</gene>
<sequence>MNSRFINLGIGDWCDVVINTLGPEGTSSEAAAGFFTEWFEQRHPGSRVRLKLSDSYEDAHSGMDEDTPAVLIVANAYLDIHNFYMEPQLSLVATFVFDTPLYGLVSKGPLTTSKPTIATHPAPRKLIEELLPPGLQVDAVVLASSTSAAAAAVAKGEVDMALTTEIAANIHGLHFISNTRPIRMLWSVFAHSHWCMRLAEANSRRLTCSPSDRIATGLTFEVMMPILQRHTIDSAPEKSKTLLQSSIDNFGWIPNQSAYMSESPSLLAAYQRAHDLFIDSSLNEEEKAVVWITCGVESNCTYTVQAHAYIALAKGVADHVVDAIAHDPASLDDRLKALHSFTLKVIHCHGRLQKQAIDAALQASLSKRNMLDVILGVSQKNMSTILNSIAGTEIDDRFKWDAFQGLKLTGEA</sequence>
<dbReference type="EMBL" id="SNYK01000002">
    <property type="protein sequence ID" value="TDQ39421.1"/>
    <property type="molecule type" value="Genomic_DNA"/>
</dbReference>
<evidence type="ECO:0000313" key="1">
    <source>
        <dbReference type="EMBL" id="TDQ39421.1"/>
    </source>
</evidence>
<organism evidence="1 2">
    <name type="scientific">Thiopseudomonas denitrificans</name>
    <dbReference type="NCBI Taxonomy" id="1501432"/>
    <lineage>
        <taxon>Bacteria</taxon>
        <taxon>Pseudomonadati</taxon>
        <taxon>Pseudomonadota</taxon>
        <taxon>Gammaproteobacteria</taxon>
        <taxon>Pseudomonadales</taxon>
        <taxon>Pseudomonadaceae</taxon>
        <taxon>Thiopseudomonas</taxon>
    </lineage>
</organism>
<name>A0A4R6U0G2_9GAMM</name>
<keyword evidence="1" id="KW-0560">Oxidoreductase</keyword>
<dbReference type="SUPFAM" id="SSF53850">
    <property type="entry name" value="Periplasmic binding protein-like II"/>
    <property type="match status" value="1"/>
</dbReference>
<comment type="caution">
    <text evidence="1">The sequence shown here is derived from an EMBL/GenBank/DDBJ whole genome shotgun (WGS) entry which is preliminary data.</text>
</comment>
<proteinExistence type="predicted"/>
<evidence type="ECO:0000313" key="2">
    <source>
        <dbReference type="Proteomes" id="UP000294575"/>
    </source>
</evidence>
<dbReference type="SUPFAM" id="SSF69118">
    <property type="entry name" value="AhpD-like"/>
    <property type="match status" value="1"/>
</dbReference>
<keyword evidence="1" id="KW-0575">Peroxidase</keyword>